<feature type="domain" description="BioF2-like acetyltransferase" evidence="1">
    <location>
        <begin position="155"/>
        <end position="287"/>
    </location>
</feature>
<dbReference type="RefSeq" id="WP_191709708.1">
    <property type="nucleotide sequence ID" value="NZ_JACSPQ010000001.1"/>
</dbReference>
<dbReference type="SUPFAM" id="SSF55729">
    <property type="entry name" value="Acyl-CoA N-acyltransferases (Nat)"/>
    <property type="match status" value="1"/>
</dbReference>
<proteinExistence type="predicted"/>
<sequence length="324" mass="38233">MDIRLTTYYHAKDVPSLPGTNVFHSTALFQALEQTSGYQPVLLVAYEGDKVVGKLLCTTRSYFHITGLLKKTYVYGTGEYFKSSFRREQIFNEMLTYLTSTYREKSFLIEFRNLEESLFGYRYFRQNGYFPIRWLRVRNSIHHHALDKWMSTSRKRQIQRGLKNGAVMDVARTSDDVYAFFSMLKKYYSSKINQYLPDIGFFLSLFSQPLRCEAGKIFLIRYKDKIIGGAVCLFSDDSAYLLFSGGMRKSYPLLYPGVLAVWNAMTYARRHGYGHFEFMDAGLPFKKYGFRDFILRFGGRQTSSRRWYRVRWPWLNRLLIKVYV</sequence>
<dbReference type="PANTHER" id="PTHR36174">
    <property type="entry name" value="LIPID II:GLYCINE GLYCYLTRANSFERASE"/>
    <property type="match status" value="1"/>
</dbReference>
<evidence type="ECO:0000259" key="1">
    <source>
        <dbReference type="Pfam" id="PF13480"/>
    </source>
</evidence>
<dbReference type="Gene3D" id="3.40.630.30">
    <property type="match status" value="1"/>
</dbReference>
<keyword evidence="3" id="KW-1185">Reference proteome</keyword>
<dbReference type="EMBL" id="JACSPQ010000001">
    <property type="protein sequence ID" value="MBD8001516.1"/>
    <property type="molecule type" value="Genomic_DNA"/>
</dbReference>
<dbReference type="InterPro" id="IPR016181">
    <property type="entry name" value="Acyl_CoA_acyltransferase"/>
</dbReference>
<dbReference type="InterPro" id="IPR038740">
    <property type="entry name" value="BioF2-like_GNAT_dom"/>
</dbReference>
<evidence type="ECO:0000313" key="3">
    <source>
        <dbReference type="Proteomes" id="UP000616346"/>
    </source>
</evidence>
<comment type="caution">
    <text evidence="2">The sequence shown here is derived from an EMBL/GenBank/DDBJ whole genome shotgun (WGS) entry which is preliminary data.</text>
</comment>
<protein>
    <submittedName>
        <fullName evidence="2">GNAT family N-acetyltransferase</fullName>
    </submittedName>
</protein>
<dbReference type="Pfam" id="PF13480">
    <property type="entry name" value="Acetyltransf_6"/>
    <property type="match status" value="1"/>
</dbReference>
<dbReference type="InterPro" id="IPR050644">
    <property type="entry name" value="PG_Glycine_Bridge_Synth"/>
</dbReference>
<evidence type="ECO:0000313" key="2">
    <source>
        <dbReference type="EMBL" id="MBD8001516.1"/>
    </source>
</evidence>
<name>A0ABR8V9T2_9BACT</name>
<reference evidence="2 3" key="1">
    <citation type="submission" date="2020-08" db="EMBL/GenBank/DDBJ databases">
        <title>A Genomic Blueprint of the Chicken Gut Microbiome.</title>
        <authorList>
            <person name="Gilroy R."/>
            <person name="Ravi A."/>
            <person name="Getino M."/>
            <person name="Pursley I."/>
            <person name="Horton D.L."/>
            <person name="Alikhan N.-F."/>
            <person name="Baker D."/>
            <person name="Gharbi K."/>
            <person name="Hall N."/>
            <person name="Watson M."/>
            <person name="Adriaenssens E.M."/>
            <person name="Foster-Nyarko E."/>
            <person name="Jarju S."/>
            <person name="Secka A."/>
            <person name="Antonio M."/>
            <person name="Oren A."/>
            <person name="Chaudhuri R."/>
            <person name="La Ragione R.M."/>
            <person name="Hildebrand F."/>
            <person name="Pallen M.J."/>
        </authorList>
    </citation>
    <scope>NUCLEOTIDE SEQUENCE [LARGE SCALE GENOMIC DNA]</scope>
    <source>
        <strain evidence="2 3">Sa1YUN3</strain>
    </source>
</reference>
<dbReference type="PANTHER" id="PTHR36174:SF1">
    <property type="entry name" value="LIPID II:GLYCINE GLYCYLTRANSFERASE"/>
    <property type="match status" value="1"/>
</dbReference>
<accession>A0ABR8V9T2</accession>
<organism evidence="2 3">
    <name type="scientific">Phocaeicola faecium</name>
    <dbReference type="NCBI Taxonomy" id="2762213"/>
    <lineage>
        <taxon>Bacteria</taxon>
        <taxon>Pseudomonadati</taxon>
        <taxon>Bacteroidota</taxon>
        <taxon>Bacteroidia</taxon>
        <taxon>Bacteroidales</taxon>
        <taxon>Bacteroidaceae</taxon>
        <taxon>Phocaeicola</taxon>
    </lineage>
</organism>
<gene>
    <name evidence="2" type="ORF">H9626_04690</name>
</gene>
<dbReference type="Proteomes" id="UP000616346">
    <property type="component" value="Unassembled WGS sequence"/>
</dbReference>